<protein>
    <submittedName>
        <fullName evidence="2">Uncharacterized protein</fullName>
    </submittedName>
</protein>
<dbReference type="PANTHER" id="PTHR33332">
    <property type="entry name" value="REVERSE TRANSCRIPTASE DOMAIN-CONTAINING PROTEIN"/>
    <property type="match status" value="1"/>
</dbReference>
<evidence type="ECO:0000256" key="1">
    <source>
        <dbReference type="SAM" id="MobiDB-lite"/>
    </source>
</evidence>
<dbReference type="EMBL" id="JAUNZN010000002">
    <property type="protein sequence ID" value="KAK4828207.1"/>
    <property type="molecule type" value="Genomic_DNA"/>
</dbReference>
<evidence type="ECO:0000313" key="2">
    <source>
        <dbReference type="EMBL" id="KAK4828207.1"/>
    </source>
</evidence>
<dbReference type="AlphaFoldDB" id="A0AAN7NMN3"/>
<organism evidence="2 3">
    <name type="scientific">Mycteria americana</name>
    <name type="common">Wood stork</name>
    <dbReference type="NCBI Taxonomy" id="33587"/>
    <lineage>
        <taxon>Eukaryota</taxon>
        <taxon>Metazoa</taxon>
        <taxon>Chordata</taxon>
        <taxon>Craniata</taxon>
        <taxon>Vertebrata</taxon>
        <taxon>Euteleostomi</taxon>
        <taxon>Archelosauria</taxon>
        <taxon>Archosauria</taxon>
        <taxon>Dinosauria</taxon>
        <taxon>Saurischia</taxon>
        <taxon>Theropoda</taxon>
        <taxon>Coelurosauria</taxon>
        <taxon>Aves</taxon>
        <taxon>Neognathae</taxon>
        <taxon>Neoaves</taxon>
        <taxon>Aequornithes</taxon>
        <taxon>Ciconiiformes</taxon>
        <taxon>Ciconiidae</taxon>
        <taxon>Mycteria</taxon>
    </lineage>
</organism>
<name>A0AAN7NMN3_MYCAM</name>
<sequence>MREDLCQLSSPRQHPPSPSPFKPIATLLAATTEELLLGAPFFAFKVHELKNGAQRLAGWVSFALRWILKIPKKSFADDTKRGAVVGMPDDCAAIQRDLNRLQNCAERNLLKGNANSCPWGGITLTHQNTLSADQLESSFAEKAVGNVIDDELTMRQQCALAAQKANSILGYIRRDIASKSREAIPPL</sequence>
<comment type="caution">
    <text evidence="2">The sequence shown here is derived from an EMBL/GenBank/DDBJ whole genome shotgun (WGS) entry which is preliminary data.</text>
</comment>
<proteinExistence type="predicted"/>
<dbReference type="Proteomes" id="UP001333110">
    <property type="component" value="Unassembled WGS sequence"/>
</dbReference>
<evidence type="ECO:0000313" key="3">
    <source>
        <dbReference type="Proteomes" id="UP001333110"/>
    </source>
</evidence>
<accession>A0AAN7NMN3</accession>
<gene>
    <name evidence="2" type="ORF">QYF61_024641</name>
</gene>
<feature type="region of interest" description="Disordered" evidence="1">
    <location>
        <begin position="1"/>
        <end position="21"/>
    </location>
</feature>
<reference evidence="2 3" key="1">
    <citation type="journal article" date="2023" name="J. Hered.">
        <title>Chromosome-level genome of the wood stork (Mycteria americana) provides insight into avian chromosome evolution.</title>
        <authorList>
            <person name="Flamio R. Jr."/>
            <person name="Ramstad K.M."/>
        </authorList>
    </citation>
    <scope>NUCLEOTIDE SEQUENCE [LARGE SCALE GENOMIC DNA]</scope>
    <source>
        <strain evidence="2">JAX WOST 10</strain>
    </source>
</reference>
<keyword evidence="3" id="KW-1185">Reference proteome</keyword>